<dbReference type="EMBL" id="AZEU01000115">
    <property type="protein sequence ID" value="KRL45960.1"/>
    <property type="molecule type" value="Genomic_DNA"/>
</dbReference>
<dbReference type="PANTHER" id="PTHR30514:SF1">
    <property type="entry name" value="HTH-TYPE TRANSCRIPTIONAL REGULATOR HEXR-RELATED"/>
    <property type="match status" value="1"/>
</dbReference>
<keyword evidence="1" id="KW-0805">Transcription regulation</keyword>
<evidence type="ECO:0000259" key="5">
    <source>
        <dbReference type="PROSITE" id="PS51464"/>
    </source>
</evidence>
<organism evidence="6 7">
    <name type="scientific">Lacticaseibacillus manihotivorans DSM 13343 = JCM 12514</name>
    <dbReference type="NCBI Taxonomy" id="1423769"/>
    <lineage>
        <taxon>Bacteria</taxon>
        <taxon>Bacillati</taxon>
        <taxon>Bacillota</taxon>
        <taxon>Bacilli</taxon>
        <taxon>Lactobacillales</taxon>
        <taxon>Lactobacillaceae</taxon>
        <taxon>Lacticaseibacillus</taxon>
    </lineage>
</organism>
<dbReference type="GO" id="GO:0097367">
    <property type="term" value="F:carbohydrate derivative binding"/>
    <property type="evidence" value="ECO:0007669"/>
    <property type="project" value="InterPro"/>
</dbReference>
<dbReference type="InterPro" id="IPR046348">
    <property type="entry name" value="SIS_dom_sf"/>
</dbReference>
<evidence type="ECO:0000259" key="4">
    <source>
        <dbReference type="PROSITE" id="PS51071"/>
    </source>
</evidence>
<dbReference type="InterPro" id="IPR035472">
    <property type="entry name" value="RpiR-like_SIS"/>
</dbReference>
<sequence>MTQRNIINDLYAQQPKMSATDSKIAAVILADPSLVVNMTIAALAQAAQVSEASVSRFCRNLNRDGFHQVKIELAQAAEDQHNYYHDIHADSTDQALQNIAENKIAEVKATLQGIDSAQIDTLLTWLKQAPVIQCAGAGGTYPVALDAVYKFNQLGFLALCDATYETSMAQTMNLPTGSVLLVISNSGETAHLINQAQYAKQHDIHVVALTNRDDSPLGKLAEVHILTAVRQQVFESEYYFSRLSATAAIEALFLLLLAQDPAYSDHIQAHEHLIADAKI</sequence>
<dbReference type="InterPro" id="IPR009057">
    <property type="entry name" value="Homeodomain-like_sf"/>
</dbReference>
<evidence type="ECO:0000256" key="2">
    <source>
        <dbReference type="ARBA" id="ARBA00023125"/>
    </source>
</evidence>
<evidence type="ECO:0000256" key="3">
    <source>
        <dbReference type="ARBA" id="ARBA00023163"/>
    </source>
</evidence>
<dbReference type="InterPro" id="IPR047640">
    <property type="entry name" value="RpiR-like"/>
</dbReference>
<dbReference type="RefSeq" id="WP_054718898.1">
    <property type="nucleotide sequence ID" value="NZ_AZEU01000115.1"/>
</dbReference>
<dbReference type="Pfam" id="PF01380">
    <property type="entry name" value="SIS"/>
    <property type="match status" value="1"/>
</dbReference>
<reference evidence="6 7" key="1">
    <citation type="journal article" date="2015" name="Genome Announc.">
        <title>Expanding the biotechnology potential of lactobacilli through comparative genomics of 213 strains and associated genera.</title>
        <authorList>
            <person name="Sun Z."/>
            <person name="Harris H.M."/>
            <person name="McCann A."/>
            <person name="Guo C."/>
            <person name="Argimon S."/>
            <person name="Zhang W."/>
            <person name="Yang X."/>
            <person name="Jeffery I.B."/>
            <person name="Cooney J.C."/>
            <person name="Kagawa T.F."/>
            <person name="Liu W."/>
            <person name="Song Y."/>
            <person name="Salvetti E."/>
            <person name="Wrobel A."/>
            <person name="Rasinkangas P."/>
            <person name="Parkhill J."/>
            <person name="Rea M.C."/>
            <person name="O'Sullivan O."/>
            <person name="Ritari J."/>
            <person name="Douillard F.P."/>
            <person name="Paul Ross R."/>
            <person name="Yang R."/>
            <person name="Briner A.E."/>
            <person name="Felis G.E."/>
            <person name="de Vos W.M."/>
            <person name="Barrangou R."/>
            <person name="Klaenhammer T.R."/>
            <person name="Caufield P.W."/>
            <person name="Cui Y."/>
            <person name="Zhang H."/>
            <person name="O'Toole P.W."/>
        </authorList>
    </citation>
    <scope>NUCLEOTIDE SEQUENCE [LARGE SCALE GENOMIC DNA]</scope>
    <source>
        <strain evidence="6 7">DSM 13343</strain>
    </source>
</reference>
<dbReference type="SUPFAM" id="SSF46689">
    <property type="entry name" value="Homeodomain-like"/>
    <property type="match status" value="1"/>
</dbReference>
<accession>A0A0R1QXQ3</accession>
<dbReference type="GO" id="GO:0003700">
    <property type="term" value="F:DNA-binding transcription factor activity"/>
    <property type="evidence" value="ECO:0007669"/>
    <property type="project" value="InterPro"/>
</dbReference>
<dbReference type="SUPFAM" id="SSF53697">
    <property type="entry name" value="SIS domain"/>
    <property type="match status" value="1"/>
</dbReference>
<dbReference type="PANTHER" id="PTHR30514">
    <property type="entry name" value="GLUCOKINASE"/>
    <property type="match status" value="1"/>
</dbReference>
<dbReference type="InterPro" id="IPR000281">
    <property type="entry name" value="HTH_RpiR"/>
</dbReference>
<dbReference type="CDD" id="cd05013">
    <property type="entry name" value="SIS_RpiR"/>
    <property type="match status" value="1"/>
</dbReference>
<dbReference type="Gene3D" id="3.40.50.10490">
    <property type="entry name" value="Glucose-6-phosphate isomerase like protein, domain 1"/>
    <property type="match status" value="1"/>
</dbReference>
<feature type="domain" description="HTH rpiR-type" evidence="4">
    <location>
        <begin position="4"/>
        <end position="80"/>
    </location>
</feature>
<evidence type="ECO:0000313" key="6">
    <source>
        <dbReference type="EMBL" id="KRL45960.1"/>
    </source>
</evidence>
<gene>
    <name evidence="6" type="ORF">FD01_GL000546</name>
</gene>
<dbReference type="GO" id="GO:1901135">
    <property type="term" value="P:carbohydrate derivative metabolic process"/>
    <property type="evidence" value="ECO:0007669"/>
    <property type="project" value="InterPro"/>
</dbReference>
<dbReference type="InterPro" id="IPR006034">
    <property type="entry name" value="Asparaginase/glutaminase-like"/>
</dbReference>
<dbReference type="GO" id="GO:0003677">
    <property type="term" value="F:DNA binding"/>
    <property type="evidence" value="ECO:0007669"/>
    <property type="project" value="UniProtKB-KW"/>
</dbReference>
<keyword evidence="2" id="KW-0238">DNA-binding</keyword>
<dbReference type="PATRIC" id="fig|1423769.4.peg.580"/>
<protein>
    <submittedName>
        <fullName evidence="6">Transcriptional regulator</fullName>
    </submittedName>
</protein>
<dbReference type="InterPro" id="IPR001347">
    <property type="entry name" value="SIS_dom"/>
</dbReference>
<evidence type="ECO:0000313" key="7">
    <source>
        <dbReference type="Proteomes" id="UP000051790"/>
    </source>
</evidence>
<keyword evidence="7" id="KW-1185">Reference proteome</keyword>
<dbReference type="Pfam" id="PF01418">
    <property type="entry name" value="HTH_6"/>
    <property type="match status" value="1"/>
</dbReference>
<dbReference type="AlphaFoldDB" id="A0A0R1QXQ3"/>
<dbReference type="PIRSF" id="PIRSF001220">
    <property type="entry name" value="L-ASNase_gatD"/>
    <property type="match status" value="1"/>
</dbReference>
<feature type="domain" description="SIS" evidence="5">
    <location>
        <begin position="122"/>
        <end position="262"/>
    </location>
</feature>
<dbReference type="PIRSF" id="PIRSF500176">
    <property type="entry name" value="L_ASNase"/>
    <property type="match status" value="1"/>
</dbReference>
<dbReference type="OrthoDB" id="3684496at2"/>
<dbReference type="PROSITE" id="PS51464">
    <property type="entry name" value="SIS"/>
    <property type="match status" value="1"/>
</dbReference>
<keyword evidence="3" id="KW-0804">Transcription</keyword>
<name>A0A0R1QXQ3_9LACO</name>
<evidence type="ECO:0000256" key="1">
    <source>
        <dbReference type="ARBA" id="ARBA00023015"/>
    </source>
</evidence>
<dbReference type="Proteomes" id="UP000051790">
    <property type="component" value="Unassembled WGS sequence"/>
</dbReference>
<dbReference type="PROSITE" id="PS51071">
    <property type="entry name" value="HTH_RPIR"/>
    <property type="match status" value="1"/>
</dbReference>
<dbReference type="Gene3D" id="1.10.10.10">
    <property type="entry name" value="Winged helix-like DNA-binding domain superfamily/Winged helix DNA-binding domain"/>
    <property type="match status" value="1"/>
</dbReference>
<dbReference type="InterPro" id="IPR036388">
    <property type="entry name" value="WH-like_DNA-bd_sf"/>
</dbReference>
<proteinExistence type="predicted"/>
<comment type="caution">
    <text evidence="6">The sequence shown here is derived from an EMBL/GenBank/DDBJ whole genome shotgun (WGS) entry which is preliminary data.</text>
</comment>